<organism evidence="1 2">
    <name type="scientific">Blastopirellula retiformator</name>
    <dbReference type="NCBI Taxonomy" id="2527970"/>
    <lineage>
        <taxon>Bacteria</taxon>
        <taxon>Pseudomonadati</taxon>
        <taxon>Planctomycetota</taxon>
        <taxon>Planctomycetia</taxon>
        <taxon>Pirellulales</taxon>
        <taxon>Pirellulaceae</taxon>
        <taxon>Blastopirellula</taxon>
    </lineage>
</organism>
<evidence type="ECO:0000313" key="1">
    <source>
        <dbReference type="EMBL" id="TWT39344.1"/>
    </source>
</evidence>
<dbReference type="GO" id="GO:0016740">
    <property type="term" value="F:transferase activity"/>
    <property type="evidence" value="ECO:0007669"/>
    <property type="project" value="UniProtKB-KW"/>
</dbReference>
<name>A0A5C5VL63_9BACT</name>
<keyword evidence="1" id="KW-0808">Transferase</keyword>
<evidence type="ECO:0000313" key="2">
    <source>
        <dbReference type="Proteomes" id="UP000318878"/>
    </source>
</evidence>
<keyword evidence="2" id="KW-1185">Reference proteome</keyword>
<dbReference type="InterPro" id="IPR016457">
    <property type="entry name" value="Formylmethanofuran_DH_bsu"/>
</dbReference>
<dbReference type="SUPFAM" id="SSF53706">
    <property type="entry name" value="Formate dehydrogenase/DMSO reductase, domains 1-3"/>
    <property type="match status" value="1"/>
</dbReference>
<keyword evidence="1" id="KW-0378">Hydrolase</keyword>
<gene>
    <name evidence="1" type="primary">fhcB</name>
    <name evidence="1" type="ORF">Enr8_10430</name>
</gene>
<dbReference type="Proteomes" id="UP000318878">
    <property type="component" value="Unassembled WGS sequence"/>
</dbReference>
<dbReference type="GO" id="GO:0015948">
    <property type="term" value="P:methanogenesis"/>
    <property type="evidence" value="ECO:0007669"/>
    <property type="project" value="InterPro"/>
</dbReference>
<accession>A0A5C5VL63</accession>
<dbReference type="PIRSF" id="PIRSF005646">
    <property type="entry name" value="FwdB"/>
    <property type="match status" value="1"/>
</dbReference>
<dbReference type="AlphaFoldDB" id="A0A5C5VL63"/>
<dbReference type="GO" id="GO:0018493">
    <property type="term" value="F:formylmethanofuran dehydrogenase activity"/>
    <property type="evidence" value="ECO:0007669"/>
    <property type="project" value="InterPro"/>
</dbReference>
<proteinExistence type="predicted"/>
<protein>
    <submittedName>
        <fullName evidence="1">Formyltransferase/hydrolase complex Fhc subunit B</fullName>
    </submittedName>
</protein>
<dbReference type="EMBL" id="SJPF01000001">
    <property type="protein sequence ID" value="TWT39344.1"/>
    <property type="molecule type" value="Genomic_DNA"/>
</dbReference>
<comment type="caution">
    <text evidence="1">The sequence shown here is derived from an EMBL/GenBank/DDBJ whole genome shotgun (WGS) entry which is preliminary data.</text>
</comment>
<reference evidence="1 2" key="1">
    <citation type="submission" date="2019-02" db="EMBL/GenBank/DDBJ databases">
        <title>Deep-cultivation of Planctomycetes and their phenomic and genomic characterization uncovers novel biology.</title>
        <authorList>
            <person name="Wiegand S."/>
            <person name="Jogler M."/>
            <person name="Boedeker C."/>
            <person name="Pinto D."/>
            <person name="Vollmers J."/>
            <person name="Rivas-Marin E."/>
            <person name="Kohn T."/>
            <person name="Peeters S.H."/>
            <person name="Heuer A."/>
            <person name="Rast P."/>
            <person name="Oberbeckmann S."/>
            <person name="Bunk B."/>
            <person name="Jeske O."/>
            <person name="Meyerdierks A."/>
            <person name="Storesund J.E."/>
            <person name="Kallscheuer N."/>
            <person name="Luecker S."/>
            <person name="Lage O.M."/>
            <person name="Pohl T."/>
            <person name="Merkel B.J."/>
            <person name="Hornburger P."/>
            <person name="Mueller R.-W."/>
            <person name="Bruemmer F."/>
            <person name="Labrenz M."/>
            <person name="Spormann A.M."/>
            <person name="Op Den Camp H."/>
            <person name="Overmann J."/>
            <person name="Amann R."/>
            <person name="Jetten M.S.M."/>
            <person name="Mascher T."/>
            <person name="Medema M.H."/>
            <person name="Devos D.P."/>
            <person name="Kaster A.-K."/>
            <person name="Ovreas L."/>
            <person name="Rohde M."/>
            <person name="Galperin M.Y."/>
            <person name="Jogler C."/>
        </authorList>
    </citation>
    <scope>NUCLEOTIDE SEQUENCE [LARGE SCALE GENOMIC DNA]</scope>
    <source>
        <strain evidence="1 2">Enr8</strain>
    </source>
</reference>
<sequence length="414" mass="44294">MQNGSPVNMPTTLTDVVCCGCSCLCDDLQVDVDGGRVANVTPNCLRGQRYFSLSEQGAQCRIDGEEASLTQGISAATELLAAAKAPLLLGLGELTIDAQRAALDWADKLGAYVDAGNPAEPDPSGMVLQSTGLITATLGEIRDRADVVLYWNADPQLTHPRYRERFALGVAGKFFAGSRTSLVIDQTVTATSLRADSYFESPITDNLEVAQTLLALGRGKCQNPPPKLLRIHQKLAAANYAAIVCGPEFFGGDDGAAVLETLADYVRELNQTNRAIVSLLKSGPNWVGAAETIAWRTGYPSPVRFAADGPEYEPTSFRAAKLLARGQVDAVIRFDGDWLRKAPPEMLTALAKLPTIAFGHDDLDLPAKVAFRVAKPGVECGGSMHRLDDVPLPLTAVLSTERQSTETIIRQIIG</sequence>
<dbReference type="GO" id="GO:0016787">
    <property type="term" value="F:hydrolase activity"/>
    <property type="evidence" value="ECO:0007669"/>
    <property type="project" value="UniProtKB-KW"/>
</dbReference>